<comment type="caution">
    <text evidence="2">The sequence shown here is derived from an EMBL/GenBank/DDBJ whole genome shotgun (WGS) entry which is preliminary data.</text>
</comment>
<reference evidence="2 3" key="1">
    <citation type="submission" date="2024-01" db="EMBL/GenBank/DDBJ databases">
        <title>Pedobacter sp. nov., isolated from oil-contaminated soil.</title>
        <authorList>
            <person name="Le N.T.T."/>
        </authorList>
    </citation>
    <scope>NUCLEOTIDE SEQUENCE [LARGE SCALE GENOMIC DNA]</scope>
    <source>
        <strain evidence="2 3">VNH31</strain>
    </source>
</reference>
<sequence length="417" mass="46960">MKVLHINTYDGNGGAGRACLRLNAALIDSGVDSKVLVLYKFNPSSPTKGISETFLGKIKAVFNIFSERYLSKWLSKSIGIPFSIQKFGVDISKRMEVLEADIIHIHWVNHGFLKPADLAKLEELEKPIFWTFHDSNAFTGGCHVRYTCENYYSQCGHCPVLKISGNHDASHVNWKSKELNYSKVNFKIIAPSTWMKNSVKLSSLLGTREVRVIPNTLETHIFKPYVKAEAKKILNIEPHKFVILSGFMPSKNDKHKGTQYLFDALNLLKFKSVIPLNEIELVVFGNKSNVEQPDLPIKVTFLGTINKDEHLAKCYSASDAFILPSLEDNLPNTIMESMACGTPVVAFKTGGIPDMIKHLENGYLSDYKSSDDLVEGINWIINHPDSYSLQKECRKAVLENYAEEVIAAKHLEYYRGI</sequence>
<keyword evidence="2" id="KW-0808">Transferase</keyword>
<name>A0ABU7H015_9SPHI</name>
<dbReference type="EC" id="2.4.-.-" evidence="2"/>
<organism evidence="2 3">
    <name type="scientific">Pedobacter flavus</name>
    <dbReference type="NCBI Taxonomy" id="3113906"/>
    <lineage>
        <taxon>Bacteria</taxon>
        <taxon>Pseudomonadati</taxon>
        <taxon>Bacteroidota</taxon>
        <taxon>Sphingobacteriia</taxon>
        <taxon>Sphingobacteriales</taxon>
        <taxon>Sphingobacteriaceae</taxon>
        <taxon>Pedobacter</taxon>
    </lineage>
</organism>
<dbReference type="PANTHER" id="PTHR12526:SF637">
    <property type="entry name" value="GLYCOSYLTRANSFERASE EPSF-RELATED"/>
    <property type="match status" value="1"/>
</dbReference>
<keyword evidence="2" id="KW-0328">Glycosyltransferase</keyword>
<evidence type="ECO:0000313" key="3">
    <source>
        <dbReference type="Proteomes" id="UP001337681"/>
    </source>
</evidence>
<dbReference type="Gene3D" id="3.40.50.2000">
    <property type="entry name" value="Glycogen Phosphorylase B"/>
    <property type="match status" value="2"/>
</dbReference>
<gene>
    <name evidence="2" type="ORF">VRU49_04440</name>
</gene>
<dbReference type="Proteomes" id="UP001337681">
    <property type="component" value="Unassembled WGS sequence"/>
</dbReference>
<dbReference type="GO" id="GO:0016757">
    <property type="term" value="F:glycosyltransferase activity"/>
    <property type="evidence" value="ECO:0007669"/>
    <property type="project" value="UniProtKB-KW"/>
</dbReference>
<dbReference type="InterPro" id="IPR001296">
    <property type="entry name" value="Glyco_trans_1"/>
</dbReference>
<dbReference type="RefSeq" id="WP_330145579.1">
    <property type="nucleotide sequence ID" value="NZ_JAZDQU010000001.1"/>
</dbReference>
<dbReference type="Pfam" id="PF00534">
    <property type="entry name" value="Glycos_transf_1"/>
    <property type="match status" value="1"/>
</dbReference>
<keyword evidence="3" id="KW-1185">Reference proteome</keyword>
<dbReference type="PANTHER" id="PTHR12526">
    <property type="entry name" value="GLYCOSYLTRANSFERASE"/>
    <property type="match status" value="1"/>
</dbReference>
<dbReference type="EMBL" id="JAZDQU010000001">
    <property type="protein sequence ID" value="MEE1884666.1"/>
    <property type="molecule type" value="Genomic_DNA"/>
</dbReference>
<dbReference type="SUPFAM" id="SSF53756">
    <property type="entry name" value="UDP-Glycosyltransferase/glycogen phosphorylase"/>
    <property type="match status" value="1"/>
</dbReference>
<protein>
    <submittedName>
        <fullName evidence="2">Glycosyltransferase</fullName>
        <ecNumber evidence="2">2.4.-.-</ecNumber>
    </submittedName>
</protein>
<accession>A0ABU7H015</accession>
<evidence type="ECO:0000313" key="2">
    <source>
        <dbReference type="EMBL" id="MEE1884666.1"/>
    </source>
</evidence>
<proteinExistence type="predicted"/>
<evidence type="ECO:0000259" key="1">
    <source>
        <dbReference type="Pfam" id="PF00534"/>
    </source>
</evidence>
<feature type="domain" description="Glycosyl transferase family 1" evidence="1">
    <location>
        <begin position="250"/>
        <end position="393"/>
    </location>
</feature>